<name>A0A7M7SWH3_STRPU</name>
<feature type="compositionally biased region" description="Polar residues" evidence="3">
    <location>
        <begin position="1035"/>
        <end position="1052"/>
    </location>
</feature>
<dbReference type="SMART" id="SM00209">
    <property type="entry name" value="TSP1"/>
    <property type="match status" value="1"/>
</dbReference>
<dbReference type="GO" id="GO:0071944">
    <property type="term" value="C:cell periphery"/>
    <property type="evidence" value="ECO:0000318"/>
    <property type="project" value="GO_Central"/>
</dbReference>
<feature type="compositionally biased region" description="Polar residues" evidence="3">
    <location>
        <begin position="1129"/>
        <end position="1144"/>
    </location>
</feature>
<keyword evidence="7" id="KW-1185">Reference proteome</keyword>
<dbReference type="OrthoDB" id="446173at2759"/>
<dbReference type="Gene3D" id="2.20.100.10">
    <property type="entry name" value="Thrombospondin type-1 (TSP1) repeat"/>
    <property type="match status" value="1"/>
</dbReference>
<dbReference type="PANTHER" id="PTHR16311:SF3">
    <property type="entry name" value="THROMBOSPONDIN TYPE-1 DOMAIN-CONTAINING PROTEIN 1"/>
    <property type="match status" value="1"/>
</dbReference>
<organism evidence="6 7">
    <name type="scientific">Strongylocentrotus purpuratus</name>
    <name type="common">Purple sea urchin</name>
    <dbReference type="NCBI Taxonomy" id="7668"/>
    <lineage>
        <taxon>Eukaryota</taxon>
        <taxon>Metazoa</taxon>
        <taxon>Echinodermata</taxon>
        <taxon>Eleutherozoa</taxon>
        <taxon>Echinozoa</taxon>
        <taxon>Echinoidea</taxon>
        <taxon>Euechinoidea</taxon>
        <taxon>Echinacea</taxon>
        <taxon>Camarodonta</taxon>
        <taxon>Echinidea</taxon>
        <taxon>Strongylocentrotidae</taxon>
        <taxon>Strongylocentrotus</taxon>
    </lineage>
</organism>
<evidence type="ECO:0000313" key="6">
    <source>
        <dbReference type="EnsemblMetazoa" id="XP_030836529"/>
    </source>
</evidence>
<comment type="caution">
    <text evidence="2">Lacks conserved residue(s) required for the propagation of feature annotation.</text>
</comment>
<dbReference type="AlphaFoldDB" id="A0A7M7SWH3"/>
<dbReference type="InterPro" id="IPR056217">
    <property type="entry name" value="THSD1_N"/>
</dbReference>
<evidence type="ECO:0000256" key="3">
    <source>
        <dbReference type="SAM" id="MobiDB-lite"/>
    </source>
</evidence>
<dbReference type="GeneID" id="100888702"/>
<reference evidence="7" key="1">
    <citation type="submission" date="2015-02" db="EMBL/GenBank/DDBJ databases">
        <title>Genome sequencing for Strongylocentrotus purpuratus.</title>
        <authorList>
            <person name="Murali S."/>
            <person name="Liu Y."/>
            <person name="Vee V."/>
            <person name="English A."/>
            <person name="Wang M."/>
            <person name="Skinner E."/>
            <person name="Han Y."/>
            <person name="Muzny D.M."/>
            <person name="Worley K.C."/>
            <person name="Gibbs R.A."/>
        </authorList>
    </citation>
    <scope>NUCLEOTIDE SEQUENCE</scope>
</reference>
<dbReference type="RefSeq" id="XP_030836529.1">
    <property type="nucleotide sequence ID" value="XM_030980669.1"/>
</dbReference>
<dbReference type="SUPFAM" id="SSF49854">
    <property type="entry name" value="Spermadhesin, CUB domain"/>
    <property type="match status" value="1"/>
</dbReference>
<reference evidence="6" key="2">
    <citation type="submission" date="2021-01" db="UniProtKB">
        <authorList>
            <consortium name="EnsemblMetazoa"/>
        </authorList>
    </citation>
    <scope>IDENTIFICATION</scope>
</reference>
<feature type="region of interest" description="Disordered" evidence="3">
    <location>
        <begin position="832"/>
        <end position="1144"/>
    </location>
</feature>
<dbReference type="InterPro" id="IPR035914">
    <property type="entry name" value="Sperma_CUB_dom_sf"/>
</dbReference>
<dbReference type="EnsemblMetazoa" id="XM_030980669">
    <property type="protein sequence ID" value="XP_030836529"/>
    <property type="gene ID" value="LOC100888702"/>
</dbReference>
<dbReference type="CDD" id="cd00041">
    <property type="entry name" value="CUB"/>
    <property type="match status" value="1"/>
</dbReference>
<dbReference type="PROSITE" id="PS01180">
    <property type="entry name" value="CUB"/>
    <property type="match status" value="1"/>
</dbReference>
<dbReference type="InterPro" id="IPR000859">
    <property type="entry name" value="CUB_dom"/>
</dbReference>
<feature type="compositionally biased region" description="Polar residues" evidence="3">
    <location>
        <begin position="1175"/>
        <end position="1193"/>
    </location>
</feature>
<feature type="region of interest" description="Disordered" evidence="3">
    <location>
        <begin position="773"/>
        <end position="795"/>
    </location>
</feature>
<dbReference type="Pfam" id="PF24306">
    <property type="entry name" value="THSD1_N"/>
    <property type="match status" value="1"/>
</dbReference>
<feature type="region of interest" description="Disordered" evidence="3">
    <location>
        <begin position="1166"/>
        <end position="1193"/>
    </location>
</feature>
<feature type="compositionally biased region" description="Basic and acidic residues" evidence="3">
    <location>
        <begin position="928"/>
        <end position="945"/>
    </location>
</feature>
<dbReference type="Pfam" id="PF00090">
    <property type="entry name" value="TSP_1"/>
    <property type="match status" value="1"/>
</dbReference>
<dbReference type="PROSITE" id="PS50092">
    <property type="entry name" value="TSP1"/>
    <property type="match status" value="1"/>
</dbReference>
<dbReference type="KEGG" id="spu:100888702"/>
<feature type="compositionally biased region" description="Polar residues" evidence="3">
    <location>
        <begin position="1105"/>
        <end position="1114"/>
    </location>
</feature>
<dbReference type="Pfam" id="PF00431">
    <property type="entry name" value="CUB"/>
    <property type="match status" value="1"/>
</dbReference>
<sequence>MITARKMLKEPSWIALDVVAFIILAVLRLVSGQYSLQAPTNHVALSGNVRVSFTMPGIGLSYPPNVLLIDLSNNALRKSTSVPLSLTGDVTFECSYFDHAGTFQFQMQSTRNRSEILAYSNIIDVVWPDVEISVPTDLVASTREFQVEAVVTSNLCINMRHNRYVIDMLLVYHGKNLPSNVQHAFPDGHGVVADSFPVGELTLNDVITVDFGCRSADRAGLYTVLLQSDFDQDTVERSSVFEVTRNENYGVSVSTRGIYPNCSGAGRINPILVRVTQPPCANDDDTVRVLGQTESFSYTPSPSSLVHIMEKRIFNPDESLQFFCSEFSELYSGFCFRYISLARSGAVDDQATVCIPLEYEGEPVDGRWSEWSQWGSCTATCGQGVRHRSRSCTDPSPANGGAECSGNLLMTEMCFLELCLTEPVLVTPNSLGPTCYCGCTLTTEEGSILSNPLFCENRNLFKWVIIAPDNHSIRLEFVSFYLAIHREYLRVRDGEDGDSPLLAYHTGVALPGPVSTSGNTMYIEYRVVRGGNLDQMGFSAVFNSQASDVVPPPPLPVGNTNESPVDVGELNNTAILIAGIVLGVLVVLFSIVFAVHARCSRKYDYKPGMPHDDTAETQLRGMGMGTSSVNSSSTHHSRPWGAAPIGRSTTSQSEQSNQSTSKRGWPDGDRSQLYVVHDESSKYYNEASLSSSHRSTKEKLPSIPSPYHEAELEKWTKRHGHKIAVPYHAGDVSRGSAGELSTSKHSGRTDRNTTHLTMKSPQEFAMTGIHDSRTSMSSSKRNQFQETSHSTPQVQAVAKVENTDNTSPYVNKDGQLTPLGLAVSKFNDNGMAFRIPEGAENPDEEKKEHKERKHHRTHRHKDRSDLKSPDSMYSDGKKRRGVVHPEEAMQEEVTPAENERKLPVAPKMAFYSDDEPDWRPAPNQPAEEDIRAETLPREKAREKSSHSKGSSSRKNDPNHLRNGAMSPHRTSKEDGLGSGHSSTLRSDKSGSLDRHGRHDRSRKPPVPARHGQRSKKHAEKPAIPPRPDPHRYANHVTNSLENSRQDAPSYSLPSDHLPSMSDYSGQMSVEPSPVRLPRPLNRKQNRAQLTQVFISDESLIRPQSGAESSRSGASHRQLPETPPYGFSPYRQQRPNAQRHQSDLSLSISQDEPEFDYYIPTVPGSFFENPYPMSPSERTINKMSKPKSPSASLI</sequence>
<feature type="region of interest" description="Disordered" evidence="3">
    <location>
        <begin position="731"/>
        <end position="754"/>
    </location>
</feature>
<dbReference type="InterPro" id="IPR038877">
    <property type="entry name" value="THSD1"/>
</dbReference>
<keyword evidence="1" id="KW-1015">Disulfide bond</keyword>
<feature type="compositionally biased region" description="Low complexity" evidence="3">
    <location>
        <begin position="648"/>
        <end position="661"/>
    </location>
</feature>
<dbReference type="OMA" id="IEYKVYS"/>
<dbReference type="SMART" id="SM00042">
    <property type="entry name" value="CUB"/>
    <property type="match status" value="1"/>
</dbReference>
<dbReference type="RefSeq" id="XP_003724644.2">
    <property type="nucleotide sequence ID" value="XM_003724596.3"/>
</dbReference>
<feature type="compositionally biased region" description="Polar residues" evidence="3">
    <location>
        <begin position="774"/>
        <end position="794"/>
    </location>
</feature>
<dbReference type="InterPro" id="IPR036383">
    <property type="entry name" value="TSP1_rpt_sf"/>
</dbReference>
<keyword evidence="4" id="KW-0472">Membrane</keyword>
<feature type="region of interest" description="Disordered" evidence="3">
    <location>
        <begin position="604"/>
        <end position="670"/>
    </location>
</feature>
<dbReference type="PANTHER" id="PTHR16311">
    <property type="entry name" value="THROMBOSPONDIN TYPE I DOMAIN-CONTAINING 1"/>
    <property type="match status" value="1"/>
</dbReference>
<evidence type="ECO:0000256" key="2">
    <source>
        <dbReference type="PROSITE-ProRule" id="PRU00059"/>
    </source>
</evidence>
<accession>A0A7M7SWH3</accession>
<evidence type="ECO:0000256" key="1">
    <source>
        <dbReference type="ARBA" id="ARBA00023157"/>
    </source>
</evidence>
<protein>
    <recommendedName>
        <fullName evidence="5">CUB domain-containing protein</fullName>
    </recommendedName>
</protein>
<feature type="domain" description="CUB" evidence="5">
    <location>
        <begin position="437"/>
        <end position="545"/>
    </location>
</feature>
<feature type="compositionally biased region" description="Basic and acidic residues" evidence="3">
    <location>
        <begin position="604"/>
        <end position="614"/>
    </location>
</feature>
<evidence type="ECO:0000259" key="5">
    <source>
        <dbReference type="PROSITE" id="PS01180"/>
    </source>
</evidence>
<dbReference type="InParanoid" id="A0A7M7SWH3"/>
<proteinExistence type="predicted"/>
<feature type="compositionally biased region" description="Basic residues" evidence="3">
    <location>
        <begin position="849"/>
        <end position="861"/>
    </location>
</feature>
<dbReference type="EnsemblMetazoa" id="XM_003724596">
    <property type="protein sequence ID" value="XP_003724644"/>
    <property type="gene ID" value="LOC100888702"/>
</dbReference>
<dbReference type="Gene3D" id="2.60.120.290">
    <property type="entry name" value="Spermadhesin, CUB domain"/>
    <property type="match status" value="1"/>
</dbReference>
<dbReference type="FunFam" id="2.20.100.10:FF:000002">
    <property type="entry name" value="Unc-5 netrin receptor C"/>
    <property type="match status" value="1"/>
</dbReference>
<feature type="transmembrane region" description="Helical" evidence="4">
    <location>
        <begin position="574"/>
        <end position="595"/>
    </location>
</feature>
<dbReference type="Proteomes" id="UP000007110">
    <property type="component" value="Unassembled WGS sequence"/>
</dbReference>
<evidence type="ECO:0000313" key="7">
    <source>
        <dbReference type="Proteomes" id="UP000007110"/>
    </source>
</evidence>
<keyword evidence="4" id="KW-1133">Transmembrane helix</keyword>
<feature type="transmembrane region" description="Helical" evidence="4">
    <location>
        <begin position="12"/>
        <end position="30"/>
    </location>
</feature>
<keyword evidence="4" id="KW-0812">Transmembrane</keyword>
<dbReference type="SUPFAM" id="SSF82895">
    <property type="entry name" value="TSP-1 type 1 repeat"/>
    <property type="match status" value="1"/>
</dbReference>
<dbReference type="InterPro" id="IPR000884">
    <property type="entry name" value="TSP1_rpt"/>
</dbReference>
<feature type="compositionally biased region" description="Basic and acidic residues" evidence="3">
    <location>
        <begin position="985"/>
        <end position="996"/>
    </location>
</feature>
<evidence type="ECO:0000256" key="4">
    <source>
        <dbReference type="SAM" id="Phobius"/>
    </source>
</evidence>